<keyword evidence="1" id="KW-0863">Zinc-finger</keyword>
<evidence type="ECO:0000256" key="1">
    <source>
        <dbReference type="PROSITE-ProRule" id="PRU00042"/>
    </source>
</evidence>
<dbReference type="PROSITE" id="PS50157">
    <property type="entry name" value="ZINC_FINGER_C2H2_2"/>
    <property type="match status" value="1"/>
</dbReference>
<feature type="domain" description="C2H2-type" evidence="2">
    <location>
        <begin position="96"/>
        <end position="119"/>
    </location>
</feature>
<dbReference type="PROSITE" id="PS00028">
    <property type="entry name" value="ZINC_FINGER_C2H2_1"/>
    <property type="match status" value="1"/>
</dbReference>
<proteinExistence type="predicted"/>
<evidence type="ECO:0000313" key="3">
    <source>
        <dbReference type="EMBL" id="JAT83804.1"/>
    </source>
</evidence>
<dbReference type="SMART" id="SM00355">
    <property type="entry name" value="ZnF_C2H2"/>
    <property type="match status" value="3"/>
</dbReference>
<feature type="non-terminal residue" evidence="3">
    <location>
        <position position="1"/>
    </location>
</feature>
<organism evidence="3">
    <name type="scientific">Pectinophora gossypiella</name>
    <name type="common">Cotton pink bollworm</name>
    <name type="synonym">Depressaria gossypiella</name>
    <dbReference type="NCBI Taxonomy" id="13191"/>
    <lineage>
        <taxon>Eukaryota</taxon>
        <taxon>Metazoa</taxon>
        <taxon>Ecdysozoa</taxon>
        <taxon>Arthropoda</taxon>
        <taxon>Hexapoda</taxon>
        <taxon>Insecta</taxon>
        <taxon>Pterygota</taxon>
        <taxon>Neoptera</taxon>
        <taxon>Endopterygota</taxon>
        <taxon>Lepidoptera</taxon>
        <taxon>Glossata</taxon>
        <taxon>Ditrysia</taxon>
        <taxon>Gelechioidea</taxon>
        <taxon>Gelechiidae</taxon>
        <taxon>Apatetrinae</taxon>
        <taxon>Pectinophora</taxon>
    </lineage>
</organism>
<keyword evidence="1" id="KW-0862">Zinc</keyword>
<protein>
    <recommendedName>
        <fullName evidence="2">C2H2-type domain-containing protein</fullName>
    </recommendedName>
</protein>
<feature type="non-terminal residue" evidence="3">
    <location>
        <position position="119"/>
    </location>
</feature>
<sequence>SDYLRCYFCTLAFNDPHEFRTHVDSEHPVVEKSYIISKKTQTRIDITNLKCTECPKDEIFPSLDTFAEHLIDKHDFKIDVSQGIALVPLRLDNNRHACVVCDKIFKSVVSLSRHTGKHF</sequence>
<dbReference type="GO" id="GO:0008270">
    <property type="term" value="F:zinc ion binding"/>
    <property type="evidence" value="ECO:0007669"/>
    <property type="project" value="UniProtKB-KW"/>
</dbReference>
<reference evidence="3" key="1">
    <citation type="submission" date="2015-09" db="EMBL/GenBank/DDBJ databases">
        <title>De novo assembly of Pectinophora gossypiella (Pink Bollworm) gut transcriptome.</title>
        <authorList>
            <person name="Tassone E.E."/>
        </authorList>
    </citation>
    <scope>NUCLEOTIDE SEQUENCE</scope>
</reference>
<keyword evidence="1" id="KW-0479">Metal-binding</keyword>
<dbReference type="EMBL" id="GDQN01007250">
    <property type="protein sequence ID" value="JAT83804.1"/>
    <property type="molecule type" value="Transcribed_RNA"/>
</dbReference>
<evidence type="ECO:0000259" key="2">
    <source>
        <dbReference type="PROSITE" id="PS50157"/>
    </source>
</evidence>
<dbReference type="AlphaFoldDB" id="A0A1E1WA00"/>
<gene>
    <name evidence="3" type="ORF">g.16452</name>
</gene>
<name>A0A1E1WA00_PECGO</name>
<dbReference type="Pfam" id="PF00096">
    <property type="entry name" value="zf-C2H2"/>
    <property type="match status" value="1"/>
</dbReference>
<accession>A0A1E1WA00</accession>
<dbReference type="InterPro" id="IPR013087">
    <property type="entry name" value="Znf_C2H2_type"/>
</dbReference>
<dbReference type="OrthoDB" id="3069995at2759"/>